<dbReference type="FunFam" id="2.10.25.10:FF:000038">
    <property type="entry name" value="Fibrillin 2"/>
    <property type="match status" value="6"/>
</dbReference>
<reference evidence="11" key="1">
    <citation type="submission" date="2023-10" db="EMBL/GenBank/DDBJ databases">
        <title>Genome assembly of Pristionchus species.</title>
        <authorList>
            <person name="Yoshida K."/>
            <person name="Sommer R.J."/>
        </authorList>
    </citation>
    <scope>NUCLEOTIDE SEQUENCE</scope>
    <source>
        <strain evidence="11">RS5133</strain>
    </source>
</reference>
<proteinExistence type="predicted"/>
<dbReference type="FunFam" id="2.10.25.10:FF:000014">
    <property type="entry name" value="Latent-transforming growth factor beta-binding protein 3"/>
    <property type="match status" value="1"/>
</dbReference>
<feature type="domain" description="EGF-like" evidence="10">
    <location>
        <begin position="121"/>
        <end position="163"/>
    </location>
</feature>
<dbReference type="GO" id="GO:0005509">
    <property type="term" value="F:calcium ion binding"/>
    <property type="evidence" value="ECO:0007669"/>
    <property type="project" value="InterPro"/>
</dbReference>
<accession>A0AAV5WKC7</accession>
<feature type="domain" description="EGF-like" evidence="10">
    <location>
        <begin position="497"/>
        <end position="535"/>
    </location>
</feature>
<dbReference type="InterPro" id="IPR001881">
    <property type="entry name" value="EGF-like_Ca-bd_dom"/>
</dbReference>
<keyword evidence="8" id="KW-0325">Glycoprotein</keyword>
<dbReference type="InterPro" id="IPR000152">
    <property type="entry name" value="EGF-type_Asp/Asn_hydroxyl_site"/>
</dbReference>
<dbReference type="Pfam" id="PF12662">
    <property type="entry name" value="cEGF"/>
    <property type="match status" value="1"/>
</dbReference>
<dbReference type="PROSITE" id="PS00010">
    <property type="entry name" value="ASX_HYDROXYL"/>
    <property type="match status" value="8"/>
</dbReference>
<dbReference type="PROSITE" id="PS01186">
    <property type="entry name" value="EGF_2"/>
    <property type="match status" value="8"/>
</dbReference>
<dbReference type="InterPro" id="IPR026823">
    <property type="entry name" value="cEGF"/>
</dbReference>
<evidence type="ECO:0000256" key="3">
    <source>
        <dbReference type="ARBA" id="ARBA00022536"/>
    </source>
</evidence>
<feature type="non-terminal residue" evidence="11">
    <location>
        <position position="1077"/>
    </location>
</feature>
<dbReference type="InterPro" id="IPR049883">
    <property type="entry name" value="NOTCH1_EGF-like"/>
</dbReference>
<dbReference type="AlphaFoldDB" id="A0AAV5WKC7"/>
<gene>
    <name evidence="11" type="ORF">PFISCL1PPCAC_23851</name>
</gene>
<feature type="domain" description="EGF-like" evidence="10">
    <location>
        <begin position="678"/>
        <end position="718"/>
    </location>
</feature>
<evidence type="ECO:0000256" key="2">
    <source>
        <dbReference type="ARBA" id="ARBA00022525"/>
    </source>
</evidence>
<dbReference type="Gene3D" id="2.10.25.10">
    <property type="entry name" value="Laminin"/>
    <property type="match status" value="16"/>
</dbReference>
<dbReference type="Pfam" id="PF07645">
    <property type="entry name" value="EGF_CA"/>
    <property type="match status" value="11"/>
</dbReference>
<dbReference type="PROSITE" id="PS01187">
    <property type="entry name" value="EGF_CA"/>
    <property type="match status" value="5"/>
</dbReference>
<dbReference type="PROSITE" id="PS50026">
    <property type="entry name" value="EGF_3"/>
    <property type="match status" value="10"/>
</dbReference>
<dbReference type="SMART" id="SM00181">
    <property type="entry name" value="EGF"/>
    <property type="match status" value="22"/>
</dbReference>
<evidence type="ECO:0000256" key="4">
    <source>
        <dbReference type="ARBA" id="ARBA00022729"/>
    </source>
</evidence>
<keyword evidence="5" id="KW-0677">Repeat</keyword>
<feature type="domain" description="EGF-like" evidence="10">
    <location>
        <begin position="36"/>
        <end position="75"/>
    </location>
</feature>
<keyword evidence="12" id="KW-1185">Reference proteome</keyword>
<dbReference type="SUPFAM" id="SSF57184">
    <property type="entry name" value="Growth factor receptor domain"/>
    <property type="match status" value="3"/>
</dbReference>
<evidence type="ECO:0000256" key="6">
    <source>
        <dbReference type="ARBA" id="ARBA00022837"/>
    </source>
</evidence>
<evidence type="ECO:0000256" key="7">
    <source>
        <dbReference type="ARBA" id="ARBA00023157"/>
    </source>
</evidence>
<feature type="domain" description="EGF-like" evidence="10">
    <location>
        <begin position="1"/>
        <end position="30"/>
    </location>
</feature>
<name>A0AAV5WKC7_9BILA</name>
<dbReference type="PANTHER" id="PTHR24034">
    <property type="entry name" value="EGF-LIKE DOMAIN-CONTAINING PROTEIN"/>
    <property type="match status" value="1"/>
</dbReference>
<dbReference type="Pfam" id="PF12947">
    <property type="entry name" value="EGF_3"/>
    <property type="match status" value="3"/>
</dbReference>
<dbReference type="SUPFAM" id="SSF57196">
    <property type="entry name" value="EGF/Laminin"/>
    <property type="match status" value="8"/>
</dbReference>
<evidence type="ECO:0000313" key="11">
    <source>
        <dbReference type="EMBL" id="GMT32554.1"/>
    </source>
</evidence>
<keyword evidence="3 9" id="KW-0245">EGF-like domain</keyword>
<comment type="caution">
    <text evidence="9">Lacks conserved residue(s) required for the propagation of feature annotation.</text>
</comment>
<dbReference type="InterPro" id="IPR024731">
    <property type="entry name" value="NELL2-like_EGF"/>
</dbReference>
<dbReference type="CDD" id="cd00054">
    <property type="entry name" value="EGF_CA"/>
    <property type="match status" value="6"/>
</dbReference>
<evidence type="ECO:0000313" key="12">
    <source>
        <dbReference type="Proteomes" id="UP001432322"/>
    </source>
</evidence>
<feature type="domain" description="EGF-like" evidence="10">
    <location>
        <begin position="772"/>
        <end position="812"/>
    </location>
</feature>
<protein>
    <recommendedName>
        <fullName evidence="10">EGF-like domain-containing protein</fullName>
    </recommendedName>
</protein>
<dbReference type="InterPro" id="IPR018097">
    <property type="entry name" value="EGF_Ca-bd_CS"/>
</dbReference>
<dbReference type="Gene3D" id="2.90.20.10">
    <property type="entry name" value="Plasmodium vivax P25 domain"/>
    <property type="match status" value="1"/>
</dbReference>
<feature type="non-terminal residue" evidence="11">
    <location>
        <position position="1"/>
    </location>
</feature>
<feature type="domain" description="EGF-like" evidence="10">
    <location>
        <begin position="813"/>
        <end position="855"/>
    </location>
</feature>
<feature type="domain" description="EGF-like" evidence="10">
    <location>
        <begin position="727"/>
        <end position="766"/>
    </location>
</feature>
<evidence type="ECO:0000256" key="1">
    <source>
        <dbReference type="ARBA" id="ARBA00004613"/>
    </source>
</evidence>
<dbReference type="PANTHER" id="PTHR24034:SF89">
    <property type="entry name" value="COMPLEMENT COMPONENT C1Q RECEPTOR"/>
    <property type="match status" value="1"/>
</dbReference>
<dbReference type="EMBL" id="BTSY01000006">
    <property type="protein sequence ID" value="GMT32554.1"/>
    <property type="molecule type" value="Genomic_DNA"/>
</dbReference>
<dbReference type="SMART" id="SM00179">
    <property type="entry name" value="EGF_CA"/>
    <property type="match status" value="17"/>
</dbReference>
<evidence type="ECO:0000256" key="5">
    <source>
        <dbReference type="ARBA" id="ARBA00022737"/>
    </source>
</evidence>
<feature type="domain" description="EGF-like" evidence="10">
    <location>
        <begin position="262"/>
        <end position="310"/>
    </location>
</feature>
<evidence type="ECO:0000256" key="9">
    <source>
        <dbReference type="PROSITE-ProRule" id="PRU00076"/>
    </source>
</evidence>
<comment type="caution">
    <text evidence="11">The sequence shown here is derived from an EMBL/GenBank/DDBJ whole genome shotgun (WGS) entry which is preliminary data.</text>
</comment>
<evidence type="ECO:0000259" key="10">
    <source>
        <dbReference type="PROSITE" id="PS50026"/>
    </source>
</evidence>
<keyword evidence="6" id="KW-0106">Calcium</keyword>
<dbReference type="Proteomes" id="UP001432322">
    <property type="component" value="Unassembled WGS sequence"/>
</dbReference>
<dbReference type="InterPro" id="IPR009030">
    <property type="entry name" value="Growth_fac_rcpt_cys_sf"/>
</dbReference>
<dbReference type="InterPro" id="IPR000742">
    <property type="entry name" value="EGF"/>
</dbReference>
<keyword evidence="2" id="KW-0964">Secreted</keyword>
<organism evidence="11 12">
    <name type="scientific">Pristionchus fissidentatus</name>
    <dbReference type="NCBI Taxonomy" id="1538716"/>
    <lineage>
        <taxon>Eukaryota</taxon>
        <taxon>Metazoa</taxon>
        <taxon>Ecdysozoa</taxon>
        <taxon>Nematoda</taxon>
        <taxon>Chromadorea</taxon>
        <taxon>Rhabditida</taxon>
        <taxon>Rhabditina</taxon>
        <taxon>Diplogasteromorpha</taxon>
        <taxon>Diplogasteroidea</taxon>
        <taxon>Neodiplogasteridae</taxon>
        <taxon>Pristionchus</taxon>
    </lineage>
</organism>
<dbReference type="GO" id="GO:0005576">
    <property type="term" value="C:extracellular region"/>
    <property type="evidence" value="ECO:0007669"/>
    <property type="project" value="UniProtKB-SubCell"/>
</dbReference>
<feature type="domain" description="EGF-like" evidence="10">
    <location>
        <begin position="953"/>
        <end position="1003"/>
    </location>
</feature>
<sequence length="1077" mass="115356">SPCGEGAECTNTPGSFTCTCKNGYKKRTGDTKGCEDIDECATLSPCHEHATCSNTPGSYECSCKEGYTGDGKECKPDRSFWCAACDKATTNCVLTDAGDRFICVCKDGYQKKGGSTNECEDVQECAITSLKNCDKTPGYAKCIELPGGYNCTCNKGYDGDGFTCKPTDPCELGNPCARVAGSKCENQGGKPICVCKKGFVRQLKDQKNLTAPCYDIRSAMVNNCTICNNATSECRAVGGEGVFYECVCRGGYQMNAAGTCANINECRHPSENDCDVNARCVDREPTIHGQRYKCVCNRGFVGAGNKGSCADLDECSDPKISKLACPSPQQECVNTVGSYDCICKTGFRQPKGLSQCVNINECEEASAQCPLMSKCIDRAPGYDCACLAGFRNVTDGSGKSVCQNIDECKEGINSDKNFMPCDEVNGMCKDIAGSWLCDCKEGFSLAVDRRKCIDKDECKAGEDTCNKNVESCRNTIGSFVCDCKQGLVKDDKGVCADKDECTLGVHNCNANSNCINTFGSYKCECREGFKAQIGAHPLRPVCERENMCARQTDLCGPGKCEMTDSAPFYKCVCSSAVVPLNSTQCVYPNFCNADFPCPGHSECMAGICMCKLGHRWRESNEFPLTTASLKDRPACTEINPCLESELCAKPLKCKHVGPGKHECACDSGFELSGGECIDINECQRATGAATCPSNSKCTNLIGSYKCDCVLGYTPKMGSSLTNPDCIDVNECEVGLADCNKRNATCKNTIGSFECVCPSGFKAQAPDYKICKDIDECAVKTAKCDLNAICHNLPGTYQCECKRGFNGDGDTCWDIDECDAGEPLHNCTTSQECVNMMGGFNCTCKSGFRLTARGCEDINECLSETNNDCVAKGGDVRKKCVNSIGSFDCVCPSGYALSAAGNCKDINECVAEPPLCPVSATDSCTNTNGSFVCSCNAGYRKPKKTIDHLLPCEDVNECKEGVKGTNGKTRKPCGSNAKCANLLGSFKCECPSGFDGDAYKEGCKFSNECIARNPCNGATEDCTTVQTKAVCVCKKGFIKNALSKCVSNPCLANNGDCGKARCVPTKKEDLIVAECKCK</sequence>
<evidence type="ECO:0000256" key="8">
    <source>
        <dbReference type="ARBA" id="ARBA00023180"/>
    </source>
</evidence>
<keyword evidence="7" id="KW-1015">Disulfide bond</keyword>
<keyword evidence="4" id="KW-0732">Signal</keyword>
<comment type="subcellular location">
    <subcellularLocation>
        <location evidence="1">Secreted</location>
    </subcellularLocation>
</comment>
<dbReference type="InterPro" id="IPR050751">
    <property type="entry name" value="ECM_structural_protein"/>
</dbReference>